<feature type="compositionally biased region" description="Basic and acidic residues" evidence="1">
    <location>
        <begin position="15"/>
        <end position="27"/>
    </location>
</feature>
<sequence length="115" mass="13356">MKDRQKKKRERKLRRNMEEKSVEMRDPEQKHISTYSYLCTKSNPRYNIRIVPAANTLLFNTLNLLILVLRLNPSFTQIPNQTQPTFPSVGHSSLFGHSLPSAPYRNPSDTTSLQK</sequence>
<name>C9ZLL8_TRYB9</name>
<protein>
    <submittedName>
        <fullName evidence="2">Uncharacterized protein</fullName>
    </submittedName>
</protein>
<proteinExistence type="predicted"/>
<reference evidence="3" key="1">
    <citation type="journal article" date="2010" name="PLoS Negl. Trop. Dis.">
        <title>The genome sequence of Trypanosoma brucei gambiense, causative agent of chronic human african trypanosomiasis.</title>
        <authorList>
            <person name="Jackson A.P."/>
            <person name="Sanders M."/>
            <person name="Berry A."/>
            <person name="McQuillan J."/>
            <person name="Aslett M.A."/>
            <person name="Quail M.A."/>
            <person name="Chukualim B."/>
            <person name="Capewell P."/>
            <person name="MacLeod A."/>
            <person name="Melville S.E."/>
            <person name="Gibson W."/>
            <person name="Barry J.D."/>
            <person name="Berriman M."/>
            <person name="Hertz-Fowler C."/>
        </authorList>
    </citation>
    <scope>NUCLEOTIDE SEQUENCE [LARGE SCALE GENOMIC DNA]</scope>
    <source>
        <strain evidence="3">MHOM/CI/86/DAL972</strain>
    </source>
</reference>
<dbReference type="RefSeq" id="XP_011772517.1">
    <property type="nucleotide sequence ID" value="XM_011774215.1"/>
</dbReference>
<feature type="region of interest" description="Disordered" evidence="1">
    <location>
        <begin position="80"/>
        <end position="115"/>
    </location>
</feature>
<gene>
    <name evidence="2" type="ORF">TbgDal_III5690</name>
</gene>
<feature type="region of interest" description="Disordered" evidence="1">
    <location>
        <begin position="1"/>
        <end position="27"/>
    </location>
</feature>
<organism evidence="2 3">
    <name type="scientific">Trypanosoma brucei gambiense (strain MHOM/CI/86/DAL972)</name>
    <dbReference type="NCBI Taxonomy" id="679716"/>
    <lineage>
        <taxon>Eukaryota</taxon>
        <taxon>Discoba</taxon>
        <taxon>Euglenozoa</taxon>
        <taxon>Kinetoplastea</taxon>
        <taxon>Metakinetoplastina</taxon>
        <taxon>Trypanosomatida</taxon>
        <taxon>Trypanosomatidae</taxon>
        <taxon>Trypanosoma</taxon>
    </lineage>
</organism>
<evidence type="ECO:0000313" key="3">
    <source>
        <dbReference type="Proteomes" id="UP000002316"/>
    </source>
</evidence>
<dbReference type="GeneID" id="23859380"/>
<dbReference type="Proteomes" id="UP000002316">
    <property type="component" value="Chromosome 3"/>
</dbReference>
<feature type="compositionally biased region" description="Basic residues" evidence="1">
    <location>
        <begin position="1"/>
        <end position="14"/>
    </location>
</feature>
<evidence type="ECO:0000313" key="2">
    <source>
        <dbReference type="EMBL" id="CBH10227.1"/>
    </source>
</evidence>
<evidence type="ECO:0000256" key="1">
    <source>
        <dbReference type="SAM" id="MobiDB-lite"/>
    </source>
</evidence>
<dbReference type="EMBL" id="FN554966">
    <property type="protein sequence ID" value="CBH10227.1"/>
    <property type="molecule type" value="Genomic_DNA"/>
</dbReference>
<dbReference type="KEGG" id="tbg:TbgDal_III5690"/>
<dbReference type="AlphaFoldDB" id="C9ZLL8"/>
<accession>C9ZLL8</accession>